<sequence length="437" mass="47650">MSTQLTTPVNRQSAEALSRSKGEPDWLGALRAKGAELAETLEWPKPQKTRIDRWNLNAIGVYKPQTTVSSTDELPEAVRNLSGEAPAGLIVQRNSGVVLKQLSAELQAKGVLFTDLETASREHADLVQKHLNTVVAQDENKLTALHSAVWSGGVFIYVPKNVEVELPLQALFFSDDVEASFSRHVLIIADSHSKVTYVENVVTDYSDTAEAQSLVQQAVVEVIVKPGAQVRFAAVHHMAENVIDLTTRRALIENDGRMEWVIGDLHDGHTLSDTQSLLKGNGSTSDAKVISIGKNKQQMNLTTGAVHFGRSSESGMVTRAVMKDQATAIINGITKIEKGATKANGQQTEKVLMLSPKARGDANPILLIDEDDVKAGHAASVGQVNPEQVYYLMSRGISKQEAERLIIHGFLAPVVSEIPIKAVREQLQQLLERKLEV</sequence>
<proteinExistence type="inferred from homology"/>
<dbReference type="InterPro" id="IPR011542">
    <property type="entry name" value="SUF_FeS_clus_asmbl_SufD"/>
</dbReference>
<dbReference type="Pfam" id="PF19295">
    <property type="entry name" value="SufBD_N"/>
    <property type="match status" value="1"/>
</dbReference>
<dbReference type="Pfam" id="PF01458">
    <property type="entry name" value="SUFBD_core"/>
    <property type="match status" value="1"/>
</dbReference>
<dbReference type="PANTHER" id="PTHR30508:SF1">
    <property type="entry name" value="UPF0051 PROTEIN ABCI8, CHLOROPLASTIC-RELATED"/>
    <property type="match status" value="1"/>
</dbReference>
<name>A0ABV6JF75_9BACL</name>
<dbReference type="Proteomes" id="UP001589818">
    <property type="component" value="Unassembled WGS sequence"/>
</dbReference>
<feature type="region of interest" description="Disordered" evidence="2">
    <location>
        <begin position="1"/>
        <end position="21"/>
    </location>
</feature>
<keyword evidence="6" id="KW-1185">Reference proteome</keyword>
<dbReference type="NCBIfam" id="TIGR01981">
    <property type="entry name" value="sufD"/>
    <property type="match status" value="1"/>
</dbReference>
<evidence type="ECO:0000256" key="1">
    <source>
        <dbReference type="ARBA" id="ARBA00043967"/>
    </source>
</evidence>
<feature type="compositionally biased region" description="Polar residues" evidence="2">
    <location>
        <begin position="1"/>
        <end position="15"/>
    </location>
</feature>
<feature type="domain" description="SUF system FeS cluster assembly SufBD core" evidence="3">
    <location>
        <begin position="178"/>
        <end position="410"/>
    </location>
</feature>
<evidence type="ECO:0000259" key="3">
    <source>
        <dbReference type="Pfam" id="PF01458"/>
    </source>
</evidence>
<comment type="caution">
    <text evidence="5">The sequence shown here is derived from an EMBL/GenBank/DDBJ whole genome shotgun (WGS) entry which is preliminary data.</text>
</comment>
<dbReference type="InterPro" id="IPR045595">
    <property type="entry name" value="SufBD_N"/>
</dbReference>
<dbReference type="InterPro" id="IPR037284">
    <property type="entry name" value="SUF_FeS_clus_asmbl_SufBD_sf"/>
</dbReference>
<protein>
    <submittedName>
        <fullName evidence="5">Fe-S cluster assembly protein SufD</fullName>
    </submittedName>
</protein>
<feature type="domain" description="SUF system FeS cluster assembly SufBD N-terminal" evidence="4">
    <location>
        <begin position="97"/>
        <end position="169"/>
    </location>
</feature>
<dbReference type="EMBL" id="JBHLVF010000031">
    <property type="protein sequence ID" value="MFC0393238.1"/>
    <property type="molecule type" value="Genomic_DNA"/>
</dbReference>
<evidence type="ECO:0000256" key="2">
    <source>
        <dbReference type="SAM" id="MobiDB-lite"/>
    </source>
</evidence>
<organism evidence="5 6">
    <name type="scientific">Paenibacillus mendelii</name>
    <dbReference type="NCBI Taxonomy" id="206163"/>
    <lineage>
        <taxon>Bacteria</taxon>
        <taxon>Bacillati</taxon>
        <taxon>Bacillota</taxon>
        <taxon>Bacilli</taxon>
        <taxon>Bacillales</taxon>
        <taxon>Paenibacillaceae</taxon>
        <taxon>Paenibacillus</taxon>
    </lineage>
</organism>
<evidence type="ECO:0000313" key="6">
    <source>
        <dbReference type="Proteomes" id="UP001589818"/>
    </source>
</evidence>
<dbReference type="InterPro" id="IPR055346">
    <property type="entry name" value="Fe-S_cluster_assembly_SufBD"/>
</dbReference>
<dbReference type="RefSeq" id="WP_204817831.1">
    <property type="nucleotide sequence ID" value="NZ_JANHOF010000002.1"/>
</dbReference>
<accession>A0ABV6JF75</accession>
<comment type="similarity">
    <text evidence="1">Belongs to the iron-sulfur cluster assembly SufBD family.</text>
</comment>
<gene>
    <name evidence="5" type="primary">sufD</name>
    <name evidence="5" type="ORF">ACFFJ8_17880</name>
</gene>
<evidence type="ECO:0000313" key="5">
    <source>
        <dbReference type="EMBL" id="MFC0393238.1"/>
    </source>
</evidence>
<reference evidence="5 6" key="1">
    <citation type="submission" date="2024-09" db="EMBL/GenBank/DDBJ databases">
        <authorList>
            <person name="Sun Q."/>
            <person name="Mori K."/>
        </authorList>
    </citation>
    <scope>NUCLEOTIDE SEQUENCE [LARGE SCALE GENOMIC DNA]</scope>
    <source>
        <strain evidence="5 6">CCM 4839</strain>
    </source>
</reference>
<dbReference type="InterPro" id="IPR000825">
    <property type="entry name" value="SUF_FeS_clus_asmbl_SufBD_core"/>
</dbReference>
<evidence type="ECO:0000259" key="4">
    <source>
        <dbReference type="Pfam" id="PF19295"/>
    </source>
</evidence>
<dbReference type="PANTHER" id="PTHR30508">
    <property type="entry name" value="FES CLUSTER ASSEMBLY PROTEIN SUF"/>
    <property type="match status" value="1"/>
</dbReference>
<dbReference type="SUPFAM" id="SSF101960">
    <property type="entry name" value="Stabilizer of iron transporter SufD"/>
    <property type="match status" value="1"/>
</dbReference>